<evidence type="ECO:0000313" key="3">
    <source>
        <dbReference type="Proteomes" id="UP000199163"/>
    </source>
</evidence>
<gene>
    <name evidence="2" type="ORF">SAMN05192534_11065</name>
</gene>
<name>A0A1G8EU19_9BACI</name>
<accession>A0A1G8EU19</accession>
<evidence type="ECO:0000256" key="1">
    <source>
        <dbReference type="SAM" id="Phobius"/>
    </source>
</evidence>
<feature type="transmembrane region" description="Helical" evidence="1">
    <location>
        <begin position="35"/>
        <end position="56"/>
    </location>
</feature>
<evidence type="ECO:0000313" key="2">
    <source>
        <dbReference type="EMBL" id="SDH73317.1"/>
    </source>
</evidence>
<dbReference type="Proteomes" id="UP000199163">
    <property type="component" value="Unassembled WGS sequence"/>
</dbReference>
<keyword evidence="1" id="KW-0812">Transmembrane</keyword>
<sequence>MAQTTSKPALGFIGSLLLFIWGIYRLSTITYDSYVWLIPLLFTAAGAIGIVSNTIYYRRAKRSKAFEAPPK</sequence>
<reference evidence="2 3" key="1">
    <citation type="submission" date="2016-10" db="EMBL/GenBank/DDBJ databases">
        <authorList>
            <person name="de Groot N.N."/>
        </authorList>
    </citation>
    <scope>NUCLEOTIDE SEQUENCE [LARGE SCALE GENOMIC DNA]</scope>
    <source>
        <strain evidence="2 3">DSM 21632</strain>
    </source>
</reference>
<organism evidence="2 3">
    <name type="scientific">Alteribacillus persepolensis</name>
    <dbReference type="NCBI Taxonomy" id="568899"/>
    <lineage>
        <taxon>Bacteria</taxon>
        <taxon>Bacillati</taxon>
        <taxon>Bacillota</taxon>
        <taxon>Bacilli</taxon>
        <taxon>Bacillales</taxon>
        <taxon>Bacillaceae</taxon>
        <taxon>Alteribacillus</taxon>
    </lineage>
</organism>
<dbReference type="RefSeq" id="WP_091273430.1">
    <property type="nucleotide sequence ID" value="NZ_FNDK01000010.1"/>
</dbReference>
<keyword evidence="3" id="KW-1185">Reference proteome</keyword>
<dbReference type="AlphaFoldDB" id="A0A1G8EU19"/>
<dbReference type="STRING" id="568899.SAMN05192534_11065"/>
<proteinExistence type="predicted"/>
<keyword evidence="1" id="KW-1133">Transmembrane helix</keyword>
<dbReference type="OrthoDB" id="2973546at2"/>
<dbReference type="EMBL" id="FNDK01000010">
    <property type="protein sequence ID" value="SDH73317.1"/>
    <property type="molecule type" value="Genomic_DNA"/>
</dbReference>
<keyword evidence="1" id="KW-0472">Membrane</keyword>
<protein>
    <submittedName>
        <fullName evidence="2">Uncharacterized protein</fullName>
    </submittedName>
</protein>